<name>A0A7X4HFQ1_9BURK</name>
<dbReference type="AlphaFoldDB" id="A0A7X4HFQ1"/>
<comment type="caution">
    <text evidence="2">The sequence shown here is derived from an EMBL/GenBank/DDBJ whole genome shotgun (WGS) entry which is preliminary data.</text>
</comment>
<feature type="compositionally biased region" description="Polar residues" evidence="1">
    <location>
        <begin position="1"/>
        <end position="20"/>
    </location>
</feature>
<proteinExistence type="predicted"/>
<dbReference type="SUPFAM" id="SSF58113">
    <property type="entry name" value="Apolipoprotein A-I"/>
    <property type="match status" value="1"/>
</dbReference>
<evidence type="ECO:0000313" key="3">
    <source>
        <dbReference type="Proteomes" id="UP000450676"/>
    </source>
</evidence>
<evidence type="ECO:0000256" key="1">
    <source>
        <dbReference type="SAM" id="MobiDB-lite"/>
    </source>
</evidence>
<dbReference type="Proteomes" id="UP000450676">
    <property type="component" value="Unassembled WGS sequence"/>
</dbReference>
<feature type="region of interest" description="Disordered" evidence="1">
    <location>
        <begin position="1"/>
        <end position="44"/>
    </location>
</feature>
<gene>
    <name evidence="2" type="ORF">GTP77_23710</name>
</gene>
<feature type="compositionally biased region" description="Basic and acidic residues" evidence="1">
    <location>
        <begin position="21"/>
        <end position="36"/>
    </location>
</feature>
<keyword evidence="3" id="KW-1185">Reference proteome</keyword>
<dbReference type="RefSeq" id="WP_161074628.1">
    <property type="nucleotide sequence ID" value="NZ_WWCU01000036.1"/>
</dbReference>
<sequence length="137" mass="14535">MENSTDKQSSTTRDTITQFGRDSRADLHGAIDRTAEKVQPTTDRLASTVHATVDKMAEKVPPAADRLAGAAHTAVDRVADTATQVSEQAATTAKQLGDAYTRFAESGRNYVRTSPATSVLIALAAGYGLSKLLGSRR</sequence>
<dbReference type="EMBL" id="WWCU01000036">
    <property type="protein sequence ID" value="MYN10335.1"/>
    <property type="molecule type" value="Genomic_DNA"/>
</dbReference>
<reference evidence="2 3" key="1">
    <citation type="submission" date="2019-12" db="EMBL/GenBank/DDBJ databases">
        <title>Novel species isolated from a subtropical stream in China.</title>
        <authorList>
            <person name="Lu H."/>
        </authorList>
    </citation>
    <scope>NUCLEOTIDE SEQUENCE [LARGE SCALE GENOMIC DNA]</scope>
    <source>
        <strain evidence="2 3">FT127W</strain>
    </source>
</reference>
<dbReference type="Gene3D" id="1.20.120.20">
    <property type="entry name" value="Apolipoprotein"/>
    <property type="match status" value="1"/>
</dbReference>
<organism evidence="2 3">
    <name type="scientific">Pseudoduganella aquatica</name>
    <dbReference type="NCBI Taxonomy" id="2660641"/>
    <lineage>
        <taxon>Bacteria</taxon>
        <taxon>Pseudomonadati</taxon>
        <taxon>Pseudomonadota</taxon>
        <taxon>Betaproteobacteria</taxon>
        <taxon>Burkholderiales</taxon>
        <taxon>Oxalobacteraceae</taxon>
        <taxon>Telluria group</taxon>
        <taxon>Pseudoduganella</taxon>
    </lineage>
</organism>
<evidence type="ECO:0000313" key="2">
    <source>
        <dbReference type="EMBL" id="MYN10335.1"/>
    </source>
</evidence>
<accession>A0A7X4HFQ1</accession>
<protein>
    <recommendedName>
        <fullName evidence="4">DUF883 family protein</fullName>
    </recommendedName>
</protein>
<evidence type="ECO:0008006" key="4">
    <source>
        <dbReference type="Google" id="ProtNLM"/>
    </source>
</evidence>